<proteinExistence type="predicted"/>
<reference evidence="1 2" key="1">
    <citation type="journal article" date="2011" name="J. Microbiol.">
        <title>Gramella jeungdoensis sp. nov., isolated from a solar saltern in Korea.</title>
        <authorList>
            <person name="Joung Y."/>
            <person name="Kim H."/>
            <person name="Jang T."/>
            <person name="Ahn T.S."/>
            <person name="Joh K."/>
        </authorList>
    </citation>
    <scope>NUCLEOTIDE SEQUENCE [LARGE SCALE GENOMIC DNA]</scope>
    <source>
        <strain evidence="1 2">KCTC 23123</strain>
    </source>
</reference>
<sequence length="220" mass="25110">MKNTIIIGIILFIFPFYLVSQNKQIVWEYITPSNNGHTINLKKIERIVFYDDNSFESLTSDPGYAGGKGKYEVDNSIITCIYSDEIEKNKGYVEIINPDIDKTEFRIIVSNLKGENLPGTNVFLKSSQNELIEKITTNFDGVAIIPNKKFNKIIVEFIGYKSLEATISETYNTDLKFILGECCPELVIAKGSIQQFKIIKIDKKSLNLKQLNFKKVLFKN</sequence>
<name>A0A4Y8AVT3_9FLAO</name>
<keyword evidence="2" id="KW-1185">Reference proteome</keyword>
<dbReference type="RefSeq" id="WP_134247850.1">
    <property type="nucleotide sequence ID" value="NZ_SNQI01000002.1"/>
</dbReference>
<accession>A0A4Y8AVT3</accession>
<organism evidence="1 2">
    <name type="scientific">Gramella jeungdoensis</name>
    <dbReference type="NCBI Taxonomy" id="708091"/>
    <lineage>
        <taxon>Bacteria</taxon>
        <taxon>Pseudomonadati</taxon>
        <taxon>Bacteroidota</taxon>
        <taxon>Flavobacteriia</taxon>
        <taxon>Flavobacteriales</taxon>
        <taxon>Flavobacteriaceae</taxon>
        <taxon>Christiangramia</taxon>
    </lineage>
</organism>
<evidence type="ECO:0000313" key="1">
    <source>
        <dbReference type="EMBL" id="TEW75480.1"/>
    </source>
</evidence>
<evidence type="ECO:0000313" key="2">
    <source>
        <dbReference type="Proteomes" id="UP000298517"/>
    </source>
</evidence>
<dbReference type="EMBL" id="SNQI01000002">
    <property type="protein sequence ID" value="TEW75480.1"/>
    <property type="molecule type" value="Genomic_DNA"/>
</dbReference>
<dbReference type="Proteomes" id="UP000298517">
    <property type="component" value="Unassembled WGS sequence"/>
</dbReference>
<protein>
    <submittedName>
        <fullName evidence="1">Uncharacterized protein</fullName>
    </submittedName>
</protein>
<comment type="caution">
    <text evidence="1">The sequence shown here is derived from an EMBL/GenBank/DDBJ whole genome shotgun (WGS) entry which is preliminary data.</text>
</comment>
<dbReference type="AlphaFoldDB" id="A0A4Y8AVT3"/>
<gene>
    <name evidence="1" type="ORF">E2488_08195</name>
</gene>